<feature type="domain" description="RING-type" evidence="6">
    <location>
        <begin position="174"/>
        <end position="221"/>
    </location>
</feature>
<dbReference type="SUPFAM" id="SSF57845">
    <property type="entry name" value="B-box zinc-binding domain"/>
    <property type="match status" value="1"/>
</dbReference>
<evidence type="ECO:0000313" key="8">
    <source>
        <dbReference type="Proteomes" id="UP000827892"/>
    </source>
</evidence>
<feature type="coiled-coil region" evidence="5">
    <location>
        <begin position="308"/>
        <end position="335"/>
    </location>
</feature>
<evidence type="ECO:0000256" key="1">
    <source>
        <dbReference type="ARBA" id="ARBA00022723"/>
    </source>
</evidence>
<dbReference type="Gene3D" id="3.30.40.10">
    <property type="entry name" value="Zinc/RING finger domain, C3HC4 (zinc finger)"/>
    <property type="match status" value="1"/>
</dbReference>
<proteinExistence type="predicted"/>
<protein>
    <recommendedName>
        <fullName evidence="6">RING-type domain-containing protein</fullName>
    </recommendedName>
</protein>
<dbReference type="InterPro" id="IPR001841">
    <property type="entry name" value="Znf_RING"/>
</dbReference>
<gene>
    <name evidence="7" type="ORF">L3Y34_018363</name>
</gene>
<dbReference type="Pfam" id="PF13445">
    <property type="entry name" value="zf-RING_UBOX"/>
    <property type="match status" value="1"/>
</dbReference>
<dbReference type="AlphaFoldDB" id="A0AAE9DJZ3"/>
<evidence type="ECO:0000313" key="7">
    <source>
        <dbReference type="EMBL" id="ULU06453.1"/>
    </source>
</evidence>
<evidence type="ECO:0000256" key="3">
    <source>
        <dbReference type="ARBA" id="ARBA00022833"/>
    </source>
</evidence>
<dbReference type="InterPro" id="IPR052667">
    <property type="entry name" value="E3_ubiquitin-ligase_RING"/>
</dbReference>
<dbReference type="SMART" id="SM00184">
    <property type="entry name" value="RING"/>
    <property type="match status" value="1"/>
</dbReference>
<accession>A0AAE9DJZ3</accession>
<name>A0AAE9DJZ3_CAEBR</name>
<dbReference type="EMBL" id="CP090892">
    <property type="protein sequence ID" value="ULU06453.1"/>
    <property type="molecule type" value="Genomic_DNA"/>
</dbReference>
<dbReference type="Proteomes" id="UP000827892">
    <property type="component" value="Chromosome II"/>
</dbReference>
<keyword evidence="3" id="KW-0862">Zinc</keyword>
<dbReference type="InterPro" id="IPR027370">
    <property type="entry name" value="Znf-RING_euk"/>
</dbReference>
<evidence type="ECO:0000256" key="5">
    <source>
        <dbReference type="SAM" id="Coils"/>
    </source>
</evidence>
<evidence type="ECO:0000256" key="4">
    <source>
        <dbReference type="PROSITE-ProRule" id="PRU00175"/>
    </source>
</evidence>
<dbReference type="PANTHER" id="PTHR47156:SF5">
    <property type="entry name" value="RING-TYPE DOMAIN-CONTAINING PROTEIN"/>
    <property type="match status" value="1"/>
</dbReference>
<reference evidence="7 8" key="1">
    <citation type="submission" date="2022-05" db="EMBL/GenBank/DDBJ databases">
        <title>Chromosome-level reference genomes for two strains of Caenorhabditis briggsae: an improved platform for comparative genomics.</title>
        <authorList>
            <person name="Stevens L."/>
            <person name="Andersen E.C."/>
        </authorList>
    </citation>
    <scope>NUCLEOTIDE SEQUENCE [LARGE SCALE GENOMIC DNA]</scope>
    <source>
        <strain evidence="7">QX1410_ONT</strain>
        <tissue evidence="7">Whole-organism</tissue>
    </source>
</reference>
<organism evidence="7 8">
    <name type="scientific">Caenorhabditis briggsae</name>
    <dbReference type="NCBI Taxonomy" id="6238"/>
    <lineage>
        <taxon>Eukaryota</taxon>
        <taxon>Metazoa</taxon>
        <taxon>Ecdysozoa</taxon>
        <taxon>Nematoda</taxon>
        <taxon>Chromadorea</taxon>
        <taxon>Rhabditida</taxon>
        <taxon>Rhabditina</taxon>
        <taxon>Rhabditomorpha</taxon>
        <taxon>Rhabditoidea</taxon>
        <taxon>Rhabditidae</taxon>
        <taxon>Peloderinae</taxon>
        <taxon>Caenorhabditis</taxon>
    </lineage>
</organism>
<keyword evidence="1" id="KW-0479">Metal-binding</keyword>
<evidence type="ECO:0000256" key="2">
    <source>
        <dbReference type="ARBA" id="ARBA00022771"/>
    </source>
</evidence>
<sequence length="603" mass="69842">MFRDYATLFFPEVPIQKPGVLRDPPFGPPPTAHPTVFFHLLIIPFIMYPIALPPINCNSMLKFSCTKVVINDSVGSTYTLRVQNSSSTFCSLIIKSSHPHLFRVCDQSLLCQHLDPQEEFDIVIEMIKNSINLYEDYFVCIGTGNDVTTIPVEFKTVDERCESPDRPSNAAVECQICFQPFDENERVPRIVKECGHTLCQRCCQHLMIPNKNRFIICPVDRMSTVVYENVNNLPKNFTLMQVISESNVKITKTGPPFCITHKKQRLFFVCTEAGCSSKRKLMCGECMLEDGPHGGHSYISSKKFFGNKKKFEEDLDATENLMWELMKKHKELKTRLEKVYSEKRLKVTEMYDEVMGEMEAKQRDLIDENDKTIFFGLSEIACLTFRLQNDVYKLRRFRLSLLEVLRQDRIHSHDVYTLAQRIESVQAFSEIWNILQDMLVEKAEELPDGQVDQERRTKLRSCLGLVEKIEIVFSRKRDNLNADTEKQKKLAEQFRQIQKEAEKPLVPLRIKRSAAMESLLGDYKYDLLGLEEIESLIESNLQKLFQTRKSIAKIVETGLNFHLVHDGKMELPVFVRFPIDINHFTLERELNLDVDFNLVFGSS</sequence>
<evidence type="ECO:0000259" key="6">
    <source>
        <dbReference type="PROSITE" id="PS50089"/>
    </source>
</evidence>
<dbReference type="PANTHER" id="PTHR47156">
    <property type="entry name" value="PROTEIN CBG20824"/>
    <property type="match status" value="1"/>
</dbReference>
<dbReference type="GO" id="GO:0008270">
    <property type="term" value="F:zinc ion binding"/>
    <property type="evidence" value="ECO:0007669"/>
    <property type="project" value="UniProtKB-KW"/>
</dbReference>
<dbReference type="PROSITE" id="PS50089">
    <property type="entry name" value="ZF_RING_2"/>
    <property type="match status" value="1"/>
</dbReference>
<keyword evidence="5" id="KW-0175">Coiled coil</keyword>
<dbReference type="SUPFAM" id="SSF57850">
    <property type="entry name" value="RING/U-box"/>
    <property type="match status" value="1"/>
</dbReference>
<dbReference type="InterPro" id="IPR013083">
    <property type="entry name" value="Znf_RING/FYVE/PHD"/>
</dbReference>
<keyword evidence="2 4" id="KW-0863">Zinc-finger</keyword>